<dbReference type="InterPro" id="IPR027417">
    <property type="entry name" value="P-loop_NTPase"/>
</dbReference>
<gene>
    <name evidence="1" type="ORF">B0H63DRAFT_528767</name>
</gene>
<evidence type="ECO:0000313" key="2">
    <source>
        <dbReference type="Proteomes" id="UP001285441"/>
    </source>
</evidence>
<comment type="caution">
    <text evidence="1">The sequence shown here is derived from an EMBL/GenBank/DDBJ whole genome shotgun (WGS) entry which is preliminary data.</text>
</comment>
<organism evidence="1 2">
    <name type="scientific">Podospora didyma</name>
    <dbReference type="NCBI Taxonomy" id="330526"/>
    <lineage>
        <taxon>Eukaryota</taxon>
        <taxon>Fungi</taxon>
        <taxon>Dikarya</taxon>
        <taxon>Ascomycota</taxon>
        <taxon>Pezizomycotina</taxon>
        <taxon>Sordariomycetes</taxon>
        <taxon>Sordariomycetidae</taxon>
        <taxon>Sordariales</taxon>
        <taxon>Podosporaceae</taxon>
        <taxon>Podospora</taxon>
    </lineage>
</organism>
<evidence type="ECO:0000313" key="1">
    <source>
        <dbReference type="EMBL" id="KAK3368399.1"/>
    </source>
</evidence>
<keyword evidence="2" id="KW-1185">Reference proteome</keyword>
<accession>A0AAE0N3T9</accession>
<protein>
    <submittedName>
        <fullName evidence="1">Uncharacterized protein</fullName>
    </submittedName>
</protein>
<reference evidence="1" key="1">
    <citation type="journal article" date="2023" name="Mol. Phylogenet. Evol.">
        <title>Genome-scale phylogeny and comparative genomics of the fungal order Sordariales.</title>
        <authorList>
            <person name="Hensen N."/>
            <person name="Bonometti L."/>
            <person name="Westerberg I."/>
            <person name="Brannstrom I.O."/>
            <person name="Guillou S."/>
            <person name="Cros-Aarteil S."/>
            <person name="Calhoun S."/>
            <person name="Haridas S."/>
            <person name="Kuo A."/>
            <person name="Mondo S."/>
            <person name="Pangilinan J."/>
            <person name="Riley R."/>
            <person name="LaButti K."/>
            <person name="Andreopoulos B."/>
            <person name="Lipzen A."/>
            <person name="Chen C."/>
            <person name="Yan M."/>
            <person name="Daum C."/>
            <person name="Ng V."/>
            <person name="Clum A."/>
            <person name="Steindorff A."/>
            <person name="Ohm R.A."/>
            <person name="Martin F."/>
            <person name="Silar P."/>
            <person name="Natvig D.O."/>
            <person name="Lalanne C."/>
            <person name="Gautier V."/>
            <person name="Ament-Velasquez S.L."/>
            <person name="Kruys A."/>
            <person name="Hutchinson M.I."/>
            <person name="Powell A.J."/>
            <person name="Barry K."/>
            <person name="Miller A.N."/>
            <person name="Grigoriev I.V."/>
            <person name="Debuchy R."/>
            <person name="Gladieux P."/>
            <person name="Hiltunen Thoren M."/>
            <person name="Johannesson H."/>
        </authorList>
    </citation>
    <scope>NUCLEOTIDE SEQUENCE</scope>
    <source>
        <strain evidence="1">CBS 232.78</strain>
    </source>
</reference>
<dbReference type="EMBL" id="JAULSW010000010">
    <property type="protein sequence ID" value="KAK3368399.1"/>
    <property type="molecule type" value="Genomic_DNA"/>
</dbReference>
<dbReference type="Proteomes" id="UP001285441">
    <property type="component" value="Unassembled WGS sequence"/>
</dbReference>
<sequence length="352" mass="39941">MEAVSLASSILTFIDIGFKVVRSAKAIHRSTTDATEENVHITTVIEDLEVISSGLHSNYPLLVDDKDLVDLSKKCHALSQNLLDLLRSLLPKNDRRRETLKAVWAVWRKQPDVESIEKILCQYHEQISLHLLLILWRHRKKILSLDDSGLMGYWQEREIPDAEEHTFQWIVEEPAPPNLDAPRREVSAAFKTFLIADSRIFVFCGKAGSGKSTMMKMLGAHPQVHESLRTRLVNKKLVVIRKSQYLNLGKKLTSWAKSDSVKIVCSARPYTVFREVFRNAGATVEFHELTRSDLFKFASVQFTKHLSDPDKVASQRVCRELVGDIVNRADGVFLWASLVVRSLINGTINGEV</sequence>
<proteinExistence type="predicted"/>
<name>A0AAE0N3T9_9PEZI</name>
<dbReference type="PANTHER" id="PTHR10039:SF5">
    <property type="entry name" value="NACHT DOMAIN-CONTAINING PROTEIN"/>
    <property type="match status" value="1"/>
</dbReference>
<dbReference type="AlphaFoldDB" id="A0AAE0N3T9"/>
<dbReference type="PANTHER" id="PTHR10039">
    <property type="entry name" value="AMELOGENIN"/>
    <property type="match status" value="1"/>
</dbReference>
<dbReference type="SUPFAM" id="SSF52540">
    <property type="entry name" value="P-loop containing nucleoside triphosphate hydrolases"/>
    <property type="match status" value="1"/>
</dbReference>
<reference evidence="1" key="2">
    <citation type="submission" date="2023-06" db="EMBL/GenBank/DDBJ databases">
        <authorList>
            <consortium name="Lawrence Berkeley National Laboratory"/>
            <person name="Haridas S."/>
            <person name="Hensen N."/>
            <person name="Bonometti L."/>
            <person name="Westerberg I."/>
            <person name="Brannstrom I.O."/>
            <person name="Guillou S."/>
            <person name="Cros-Aarteil S."/>
            <person name="Calhoun S."/>
            <person name="Kuo A."/>
            <person name="Mondo S."/>
            <person name="Pangilinan J."/>
            <person name="Riley R."/>
            <person name="LaButti K."/>
            <person name="Andreopoulos B."/>
            <person name="Lipzen A."/>
            <person name="Chen C."/>
            <person name="Yanf M."/>
            <person name="Daum C."/>
            <person name="Ng V."/>
            <person name="Clum A."/>
            <person name="Steindorff A."/>
            <person name="Ohm R."/>
            <person name="Martin F."/>
            <person name="Silar P."/>
            <person name="Natvig D."/>
            <person name="Lalanne C."/>
            <person name="Gautier V."/>
            <person name="Ament-velasquez S.L."/>
            <person name="Kruys A."/>
            <person name="Hutchinson M.I."/>
            <person name="Powell A.J."/>
            <person name="Barry K."/>
            <person name="Miller A.N."/>
            <person name="Grigoriev I.V."/>
            <person name="Debuchy R."/>
            <person name="Gladieux P."/>
            <person name="Thoren M.H."/>
            <person name="Johannesson H."/>
        </authorList>
    </citation>
    <scope>NUCLEOTIDE SEQUENCE</scope>
    <source>
        <strain evidence="1">CBS 232.78</strain>
    </source>
</reference>